<proteinExistence type="predicted"/>
<keyword evidence="4" id="KW-0732">Signal</keyword>
<feature type="chain" id="PRO_5040110208" description="BZIP domain-containing protein" evidence="4">
    <location>
        <begin position="23"/>
        <end position="677"/>
    </location>
</feature>
<feature type="compositionally biased region" description="Polar residues" evidence="2">
    <location>
        <begin position="565"/>
        <end position="576"/>
    </location>
</feature>
<keyword evidence="1" id="KW-0175">Coiled coil</keyword>
<evidence type="ECO:0000313" key="5">
    <source>
        <dbReference type="EMBL" id="KAF2101540.1"/>
    </source>
</evidence>
<feature type="compositionally biased region" description="Polar residues" evidence="2">
    <location>
        <begin position="542"/>
        <end position="558"/>
    </location>
</feature>
<evidence type="ECO:0000256" key="2">
    <source>
        <dbReference type="SAM" id="MobiDB-lite"/>
    </source>
</evidence>
<organism evidence="5 6">
    <name type="scientific">Rhizodiscina lignyota</name>
    <dbReference type="NCBI Taxonomy" id="1504668"/>
    <lineage>
        <taxon>Eukaryota</taxon>
        <taxon>Fungi</taxon>
        <taxon>Dikarya</taxon>
        <taxon>Ascomycota</taxon>
        <taxon>Pezizomycotina</taxon>
        <taxon>Dothideomycetes</taxon>
        <taxon>Pleosporomycetidae</taxon>
        <taxon>Aulographales</taxon>
        <taxon>Rhizodiscinaceae</taxon>
        <taxon>Rhizodiscina</taxon>
    </lineage>
</organism>
<name>A0A9P4IH92_9PEZI</name>
<keyword evidence="6" id="KW-1185">Reference proteome</keyword>
<evidence type="ECO:0000313" key="6">
    <source>
        <dbReference type="Proteomes" id="UP000799772"/>
    </source>
</evidence>
<evidence type="ECO:0000256" key="1">
    <source>
        <dbReference type="SAM" id="Coils"/>
    </source>
</evidence>
<keyword evidence="3" id="KW-1133">Transmembrane helix</keyword>
<evidence type="ECO:0008006" key="7">
    <source>
        <dbReference type="Google" id="ProtNLM"/>
    </source>
</evidence>
<feature type="region of interest" description="Disordered" evidence="2">
    <location>
        <begin position="538"/>
        <end position="622"/>
    </location>
</feature>
<sequence length="677" mass="74571">MRAVLKACSSLLIPTLRAIVSAGAVPIAATPPAADSLEALPFLLDSGSAQATFEVPCGGCLGGSDDDALSFDFQAYPSEQPCGTSNLTLNGEPLAQHWSNTRGTGHGTVTSNSHNLELTWESNCLFDEAAAPPHGSSDGGRDTAQVLTVTVQKVDDRAPLSLSGFTVSFNQLPHPHPQLLRLDLAPVSPAPVHPSEEWRAPTPPDYPLFEPPFVSHNPPAIPNVNQKALQRALRKLEKLEHRHEKLNRKIEKQKKLIESKLSHTDVDISDEIRNCETFLCRVFAISHHIHDTISDRVTSIYSSLHQPHHLDRPPFRPAAGGNQRPTMIDHDHHLSQSHPHMSMIPNIERPPPAHIHGASRPDGYSTLPDDVESGPTPPKFRRPHRRHPIVAAIHFILVILGLAALFAFVRRRCASLRTRTDRAAAREERRNRRAYKRAARRAAFKNWWKSSWGRRKDAERRMDYEEKRALVLQGEGRLEDAMQNEISELRRAHDVVDALVRAEEGRGTVARPVFVGHRMPGMASIAGVMMGGEHVPAHLQYHGSSSSEDETLVNTPPSSAGHPLSRTNSLPSYQTDPDTDNESRYSSDNPPSYRTDDDTDSDSDVDSTSNSGNSNVNSGRRRVGAEIVVTNGFNHYAPSEYAPSLLSPTDSASIFTPDSSIPDVSPRESAETVRTFM</sequence>
<feature type="region of interest" description="Disordered" evidence="2">
    <location>
        <begin position="347"/>
        <end position="383"/>
    </location>
</feature>
<comment type="caution">
    <text evidence="5">The sequence shown here is derived from an EMBL/GenBank/DDBJ whole genome shotgun (WGS) entry which is preliminary data.</text>
</comment>
<accession>A0A9P4IH92</accession>
<evidence type="ECO:0000256" key="3">
    <source>
        <dbReference type="SAM" id="Phobius"/>
    </source>
</evidence>
<evidence type="ECO:0000256" key="4">
    <source>
        <dbReference type="SAM" id="SignalP"/>
    </source>
</evidence>
<reference evidence="5" key="1">
    <citation type="journal article" date="2020" name="Stud. Mycol.">
        <title>101 Dothideomycetes genomes: a test case for predicting lifestyles and emergence of pathogens.</title>
        <authorList>
            <person name="Haridas S."/>
            <person name="Albert R."/>
            <person name="Binder M."/>
            <person name="Bloem J."/>
            <person name="Labutti K."/>
            <person name="Salamov A."/>
            <person name="Andreopoulos B."/>
            <person name="Baker S."/>
            <person name="Barry K."/>
            <person name="Bills G."/>
            <person name="Bluhm B."/>
            <person name="Cannon C."/>
            <person name="Castanera R."/>
            <person name="Culley D."/>
            <person name="Daum C."/>
            <person name="Ezra D."/>
            <person name="Gonzalez J."/>
            <person name="Henrissat B."/>
            <person name="Kuo A."/>
            <person name="Liang C."/>
            <person name="Lipzen A."/>
            <person name="Lutzoni F."/>
            <person name="Magnuson J."/>
            <person name="Mondo S."/>
            <person name="Nolan M."/>
            <person name="Ohm R."/>
            <person name="Pangilinan J."/>
            <person name="Park H.-J."/>
            <person name="Ramirez L."/>
            <person name="Alfaro M."/>
            <person name="Sun H."/>
            <person name="Tritt A."/>
            <person name="Yoshinaga Y."/>
            <person name="Zwiers L.-H."/>
            <person name="Turgeon B."/>
            <person name="Goodwin S."/>
            <person name="Spatafora J."/>
            <person name="Crous P."/>
            <person name="Grigoriev I."/>
        </authorList>
    </citation>
    <scope>NUCLEOTIDE SEQUENCE</scope>
    <source>
        <strain evidence="5">CBS 133067</strain>
    </source>
</reference>
<feature type="coiled-coil region" evidence="1">
    <location>
        <begin position="229"/>
        <end position="256"/>
    </location>
</feature>
<feature type="compositionally biased region" description="Low complexity" evidence="2">
    <location>
        <begin position="606"/>
        <end position="618"/>
    </location>
</feature>
<keyword evidence="3" id="KW-0812">Transmembrane</keyword>
<dbReference type="AlphaFoldDB" id="A0A9P4IH92"/>
<feature type="signal peptide" evidence="4">
    <location>
        <begin position="1"/>
        <end position="22"/>
    </location>
</feature>
<gene>
    <name evidence="5" type="ORF">NA57DRAFT_72980</name>
</gene>
<dbReference type="OrthoDB" id="4225201at2759"/>
<protein>
    <recommendedName>
        <fullName evidence="7">BZIP domain-containing protein</fullName>
    </recommendedName>
</protein>
<keyword evidence="3" id="KW-0472">Membrane</keyword>
<feature type="transmembrane region" description="Helical" evidence="3">
    <location>
        <begin position="389"/>
        <end position="409"/>
    </location>
</feature>
<dbReference type="EMBL" id="ML978123">
    <property type="protein sequence ID" value="KAF2101540.1"/>
    <property type="molecule type" value="Genomic_DNA"/>
</dbReference>
<dbReference type="Proteomes" id="UP000799772">
    <property type="component" value="Unassembled WGS sequence"/>
</dbReference>